<feature type="transmembrane region" description="Helical" evidence="6">
    <location>
        <begin position="82"/>
        <end position="103"/>
    </location>
</feature>
<feature type="transmembrane region" description="Helical" evidence="6">
    <location>
        <begin position="169"/>
        <end position="187"/>
    </location>
</feature>
<dbReference type="RefSeq" id="WP_377282827.1">
    <property type="nucleotide sequence ID" value="NZ_JBHRSI010000008.1"/>
</dbReference>
<feature type="transmembrane region" description="Helical" evidence="6">
    <location>
        <begin position="142"/>
        <end position="163"/>
    </location>
</feature>
<proteinExistence type="predicted"/>
<accession>A0ABW4N441</accession>
<feature type="transmembrane region" description="Helical" evidence="6">
    <location>
        <begin position="21"/>
        <end position="43"/>
    </location>
</feature>
<feature type="transmembrane region" description="Helical" evidence="6">
    <location>
        <begin position="262"/>
        <end position="281"/>
    </location>
</feature>
<name>A0ABW4N441_9CAUL</name>
<dbReference type="SUPFAM" id="SSF103481">
    <property type="entry name" value="Multidrug resistance efflux transporter EmrE"/>
    <property type="match status" value="2"/>
</dbReference>
<gene>
    <name evidence="8" type="ORF">ACFSC0_11320</name>
</gene>
<evidence type="ECO:0000256" key="6">
    <source>
        <dbReference type="SAM" id="Phobius"/>
    </source>
</evidence>
<feature type="transmembrane region" description="Helical" evidence="6">
    <location>
        <begin position="232"/>
        <end position="250"/>
    </location>
</feature>
<evidence type="ECO:0000313" key="9">
    <source>
        <dbReference type="Proteomes" id="UP001597237"/>
    </source>
</evidence>
<dbReference type="PANTHER" id="PTHR42920:SF11">
    <property type="entry name" value="INNER MEMBRANE PROTEIN YTFF"/>
    <property type="match status" value="1"/>
</dbReference>
<evidence type="ECO:0000313" key="8">
    <source>
        <dbReference type="EMBL" id="MFD1783985.1"/>
    </source>
</evidence>
<dbReference type="InterPro" id="IPR000620">
    <property type="entry name" value="EamA_dom"/>
</dbReference>
<evidence type="ECO:0000259" key="7">
    <source>
        <dbReference type="Pfam" id="PF00892"/>
    </source>
</evidence>
<evidence type="ECO:0000256" key="5">
    <source>
        <dbReference type="ARBA" id="ARBA00023136"/>
    </source>
</evidence>
<comment type="caution">
    <text evidence="8">The sequence shown here is derived from an EMBL/GenBank/DDBJ whole genome shotgun (WGS) entry which is preliminary data.</text>
</comment>
<comment type="subcellular location">
    <subcellularLocation>
        <location evidence="1">Cell membrane</location>
        <topology evidence="1">Multi-pass membrane protein</topology>
    </subcellularLocation>
</comment>
<dbReference type="InterPro" id="IPR037185">
    <property type="entry name" value="EmrE-like"/>
</dbReference>
<organism evidence="8 9">
    <name type="scientific">Phenylobacterium terrae</name>
    <dbReference type="NCBI Taxonomy" id="2665495"/>
    <lineage>
        <taxon>Bacteria</taxon>
        <taxon>Pseudomonadati</taxon>
        <taxon>Pseudomonadota</taxon>
        <taxon>Alphaproteobacteria</taxon>
        <taxon>Caulobacterales</taxon>
        <taxon>Caulobacteraceae</taxon>
        <taxon>Phenylobacterium</taxon>
    </lineage>
</organism>
<dbReference type="Proteomes" id="UP001597237">
    <property type="component" value="Unassembled WGS sequence"/>
</dbReference>
<evidence type="ECO:0000256" key="4">
    <source>
        <dbReference type="ARBA" id="ARBA00022989"/>
    </source>
</evidence>
<keyword evidence="2" id="KW-1003">Cell membrane</keyword>
<feature type="domain" description="EamA" evidence="7">
    <location>
        <begin position="23"/>
        <end position="154"/>
    </location>
</feature>
<dbReference type="Gene3D" id="1.10.3730.20">
    <property type="match status" value="1"/>
</dbReference>
<dbReference type="EMBL" id="JBHUEY010000001">
    <property type="protein sequence ID" value="MFD1783985.1"/>
    <property type="molecule type" value="Genomic_DNA"/>
</dbReference>
<feature type="transmembrane region" description="Helical" evidence="6">
    <location>
        <begin position="109"/>
        <end position="130"/>
    </location>
</feature>
<dbReference type="PANTHER" id="PTHR42920">
    <property type="entry name" value="OS03G0707200 PROTEIN-RELATED"/>
    <property type="match status" value="1"/>
</dbReference>
<sequence length="310" mass="31942">MAERAPAPPRASGLSRLLDQPYALLVLTTLAWGGNAVAGRLAVGEIAPMALTAGRWGLVLAALVLFARGQVAVALSQAKTQWRIALAMGACGFTAFNALFYLAAHHTSAVNISILQGSIPVLVMLGALMLHRTPVRPGQGVGMAMTLVGVALVASHGDLASLARLRLNLGDLFMLIACVLYAGYTLALRGRAGVGGLSFFAGLAAAAFVTSLPLLAGEIAAGASGWPSLKGWAVLAYVAFAPSFVAQVFYMRAVELIGPGRAGLFINLVPIFGALLAVLILSEPFGLHHAAALVLVLTGILIAERSARTS</sequence>
<feature type="domain" description="EamA" evidence="7">
    <location>
        <begin position="169"/>
        <end position="302"/>
    </location>
</feature>
<evidence type="ECO:0000256" key="2">
    <source>
        <dbReference type="ARBA" id="ARBA00022475"/>
    </source>
</evidence>
<evidence type="ECO:0000256" key="3">
    <source>
        <dbReference type="ARBA" id="ARBA00022692"/>
    </source>
</evidence>
<keyword evidence="3 6" id="KW-0812">Transmembrane</keyword>
<feature type="transmembrane region" description="Helical" evidence="6">
    <location>
        <begin position="199"/>
        <end position="220"/>
    </location>
</feature>
<keyword evidence="5 6" id="KW-0472">Membrane</keyword>
<protein>
    <submittedName>
        <fullName evidence="8">DMT family transporter</fullName>
    </submittedName>
</protein>
<keyword evidence="9" id="KW-1185">Reference proteome</keyword>
<dbReference type="InterPro" id="IPR051258">
    <property type="entry name" value="Diverse_Substrate_Transporter"/>
</dbReference>
<feature type="transmembrane region" description="Helical" evidence="6">
    <location>
        <begin position="55"/>
        <end position="75"/>
    </location>
</feature>
<feature type="transmembrane region" description="Helical" evidence="6">
    <location>
        <begin position="287"/>
        <end position="303"/>
    </location>
</feature>
<keyword evidence="4 6" id="KW-1133">Transmembrane helix</keyword>
<dbReference type="Pfam" id="PF00892">
    <property type="entry name" value="EamA"/>
    <property type="match status" value="2"/>
</dbReference>
<reference evidence="9" key="1">
    <citation type="journal article" date="2019" name="Int. J. Syst. Evol. Microbiol.">
        <title>The Global Catalogue of Microorganisms (GCM) 10K type strain sequencing project: providing services to taxonomists for standard genome sequencing and annotation.</title>
        <authorList>
            <consortium name="The Broad Institute Genomics Platform"/>
            <consortium name="The Broad Institute Genome Sequencing Center for Infectious Disease"/>
            <person name="Wu L."/>
            <person name="Ma J."/>
        </authorList>
    </citation>
    <scope>NUCLEOTIDE SEQUENCE [LARGE SCALE GENOMIC DNA]</scope>
    <source>
        <strain evidence="9">DFY28</strain>
    </source>
</reference>
<evidence type="ECO:0000256" key="1">
    <source>
        <dbReference type="ARBA" id="ARBA00004651"/>
    </source>
</evidence>